<evidence type="ECO:0008006" key="4">
    <source>
        <dbReference type="Google" id="ProtNLM"/>
    </source>
</evidence>
<dbReference type="PROSITE" id="PS51257">
    <property type="entry name" value="PROKAR_LIPOPROTEIN"/>
    <property type="match status" value="1"/>
</dbReference>
<keyword evidence="1" id="KW-0732">Signal</keyword>
<reference evidence="2 3" key="1">
    <citation type="journal article" date="2019" name="ISME J.">
        <title>Insights into ecological role of a new deltaproteobacterial order Candidatus Acidulodesulfobacterales by metagenomics and metatranscriptomics.</title>
        <authorList>
            <person name="Tan S."/>
            <person name="Liu J."/>
            <person name="Fang Y."/>
            <person name="Hedlund B.P."/>
            <person name="Lian Z.H."/>
            <person name="Huang L.Y."/>
            <person name="Li J.T."/>
            <person name="Huang L.N."/>
            <person name="Li W.J."/>
            <person name="Jiang H.C."/>
            <person name="Dong H.L."/>
            <person name="Shu W.S."/>
        </authorList>
    </citation>
    <scope>NUCLEOTIDE SEQUENCE [LARGE SCALE GENOMIC DNA]</scope>
    <source>
        <strain evidence="2">AP2</strain>
    </source>
</reference>
<accession>A0A519BH55</accession>
<feature type="signal peptide" evidence="1">
    <location>
        <begin position="1"/>
        <end position="19"/>
    </location>
</feature>
<sequence>MKKLLLFGLLLIPIISATGCSMMSSFSEDQHLNSQEVTNYEFNIKQAEKEYKICSSNPTYYKKHQTRCNSAKLALKDTGNS</sequence>
<evidence type="ECO:0000313" key="3">
    <source>
        <dbReference type="Proteomes" id="UP000316562"/>
    </source>
</evidence>
<protein>
    <recommendedName>
        <fullName evidence="4">EexN family lipoprotein</fullName>
    </recommendedName>
</protein>
<dbReference type="EMBL" id="SGBC01000002">
    <property type="protein sequence ID" value="RZD16601.1"/>
    <property type="molecule type" value="Genomic_DNA"/>
</dbReference>
<evidence type="ECO:0000313" key="2">
    <source>
        <dbReference type="EMBL" id="RZD16601.1"/>
    </source>
</evidence>
<gene>
    <name evidence="2" type="ORF">EVJ46_06225</name>
</gene>
<evidence type="ECO:0000256" key="1">
    <source>
        <dbReference type="SAM" id="SignalP"/>
    </source>
</evidence>
<organism evidence="2 3">
    <name type="scientific">Acididesulfobacter guangdongensis</name>
    <dbReference type="NCBI Taxonomy" id="2597225"/>
    <lineage>
        <taxon>Bacteria</taxon>
        <taxon>Deltaproteobacteria</taxon>
        <taxon>Candidatus Acidulodesulfobacterales</taxon>
        <taxon>Candidatus Acididesulfobacter</taxon>
    </lineage>
</organism>
<name>A0A519BH55_ACIG2</name>
<dbReference type="Proteomes" id="UP000316562">
    <property type="component" value="Unassembled WGS sequence"/>
</dbReference>
<dbReference type="AlphaFoldDB" id="A0A519BH55"/>
<feature type="chain" id="PRO_5022175542" description="EexN family lipoprotein" evidence="1">
    <location>
        <begin position="20"/>
        <end position="81"/>
    </location>
</feature>
<comment type="caution">
    <text evidence="2">The sequence shown here is derived from an EMBL/GenBank/DDBJ whole genome shotgun (WGS) entry which is preliminary data.</text>
</comment>
<proteinExistence type="predicted"/>